<evidence type="ECO:0000313" key="1">
    <source>
        <dbReference type="EMBL" id="CAB4752664.1"/>
    </source>
</evidence>
<dbReference type="AlphaFoldDB" id="A0A6J6U0T7"/>
<reference evidence="1" key="1">
    <citation type="submission" date="2020-05" db="EMBL/GenBank/DDBJ databases">
        <authorList>
            <person name="Chiriac C."/>
            <person name="Salcher M."/>
            <person name="Ghai R."/>
            <person name="Kavagutti S V."/>
        </authorList>
    </citation>
    <scope>NUCLEOTIDE SEQUENCE</scope>
</reference>
<accession>A0A6J6U0T7</accession>
<dbReference type="Gene3D" id="1.10.1740.10">
    <property type="match status" value="1"/>
</dbReference>
<organism evidence="1">
    <name type="scientific">freshwater metagenome</name>
    <dbReference type="NCBI Taxonomy" id="449393"/>
    <lineage>
        <taxon>unclassified sequences</taxon>
        <taxon>metagenomes</taxon>
        <taxon>ecological metagenomes</taxon>
    </lineage>
</organism>
<name>A0A6J6U0T7_9ZZZZ</name>
<sequence>MPPAASAGAEVPDLHASLVALARGRREALAQVYDGSVDSALRLALARTRGDRSSAEQLLCRAYVEVRRRAAEYPASGMRALPWVLGVAARV</sequence>
<gene>
    <name evidence="1" type="ORF">UFOPK2761_02078</name>
</gene>
<protein>
    <submittedName>
        <fullName evidence="1">Unannotated protein</fullName>
    </submittedName>
</protein>
<dbReference type="EMBL" id="CAEZYQ010000016">
    <property type="protein sequence ID" value="CAB4752664.1"/>
    <property type="molecule type" value="Genomic_DNA"/>
</dbReference>
<proteinExistence type="predicted"/>